<accession>A0A662ZL51</accession>
<evidence type="ECO:0000259" key="1">
    <source>
        <dbReference type="Pfam" id="PF20612"/>
    </source>
</evidence>
<dbReference type="Pfam" id="PF20612">
    <property type="entry name" value="SHOCT_2"/>
    <property type="match status" value="1"/>
</dbReference>
<dbReference type="InterPro" id="IPR046749">
    <property type="entry name" value="SHOCT_2"/>
</dbReference>
<reference evidence="2 3" key="1">
    <citation type="submission" date="2016-10" db="EMBL/GenBank/DDBJ databases">
        <authorList>
            <person name="Varghese N."/>
            <person name="Submissions S."/>
        </authorList>
    </citation>
    <scope>NUCLEOTIDE SEQUENCE [LARGE SCALE GENOMIC DNA]</scope>
    <source>
        <strain evidence="2 3">DSM 1361</strain>
    </source>
</reference>
<dbReference type="Proteomes" id="UP000243745">
    <property type="component" value="Unassembled WGS sequence"/>
</dbReference>
<name>A0A662ZL51_9GAMM</name>
<proteinExistence type="predicted"/>
<evidence type="ECO:0000313" key="3">
    <source>
        <dbReference type="Proteomes" id="UP000243745"/>
    </source>
</evidence>
<organism evidence="2 3">
    <name type="scientific">Ruminobacter amylophilus</name>
    <dbReference type="NCBI Taxonomy" id="867"/>
    <lineage>
        <taxon>Bacteria</taxon>
        <taxon>Pseudomonadati</taxon>
        <taxon>Pseudomonadota</taxon>
        <taxon>Gammaproteobacteria</taxon>
        <taxon>Aeromonadales</taxon>
        <taxon>Succinivibrionaceae</taxon>
        <taxon>Ruminobacter</taxon>
    </lineage>
</organism>
<gene>
    <name evidence="2" type="ORF">SAMN02910344_02084</name>
</gene>
<sequence length="69" mass="8376">MHIKQISSYPELHFERNHDGYDLQQEFNFLRAEIFTRKLLSQGLISRDEFQLIMQENRRTFPTFLSSIL</sequence>
<keyword evidence="3" id="KW-1185">Reference proteome</keyword>
<protein>
    <recommendedName>
        <fullName evidence="1">SHOCT-like domain-containing protein</fullName>
    </recommendedName>
</protein>
<dbReference type="RefSeq" id="WP_245730147.1">
    <property type="nucleotide sequence ID" value="NZ_FOXF01000058.1"/>
</dbReference>
<dbReference type="AlphaFoldDB" id="A0A662ZL51"/>
<dbReference type="EMBL" id="FOXF01000058">
    <property type="protein sequence ID" value="SFP69739.1"/>
    <property type="molecule type" value="Genomic_DNA"/>
</dbReference>
<feature type="domain" description="SHOCT-like" evidence="1">
    <location>
        <begin position="23"/>
        <end position="68"/>
    </location>
</feature>
<evidence type="ECO:0000313" key="2">
    <source>
        <dbReference type="EMBL" id="SFP69739.1"/>
    </source>
</evidence>